<gene>
    <name evidence="2" type="ORF">EC973_001061</name>
</gene>
<evidence type="ECO:0000313" key="3">
    <source>
        <dbReference type="Proteomes" id="UP000605846"/>
    </source>
</evidence>
<organism evidence="2 3">
    <name type="scientific">Apophysomyces ossiformis</name>
    <dbReference type="NCBI Taxonomy" id="679940"/>
    <lineage>
        <taxon>Eukaryota</taxon>
        <taxon>Fungi</taxon>
        <taxon>Fungi incertae sedis</taxon>
        <taxon>Mucoromycota</taxon>
        <taxon>Mucoromycotina</taxon>
        <taxon>Mucoromycetes</taxon>
        <taxon>Mucorales</taxon>
        <taxon>Mucorineae</taxon>
        <taxon>Mucoraceae</taxon>
        <taxon>Apophysomyces</taxon>
    </lineage>
</organism>
<keyword evidence="1" id="KW-1133">Transmembrane helix</keyword>
<feature type="transmembrane region" description="Helical" evidence="1">
    <location>
        <begin position="111"/>
        <end position="130"/>
    </location>
</feature>
<dbReference type="OrthoDB" id="3339358at2759"/>
<sequence>MFVTQYMNAVKSLSIDDKYMLIYGDESSNNKVTVHKVKLQLLMCLVNYAMKNILWWSLTGLLTGYIAMIIVQTYLAREKTGGDQTTKETTELGLYRRTPLWRILWAAIKRGTLVVMVTLIILLLCNLYYITEQQVDPAVLNGVSDDPYMFTFIFMTAPRRGDPDYLTGTLESYLTHWPANPAPHSLYDRTQAIVYTHFTDHIQYDKAMERFAHDPKGQRYLTWVREHGSELNQRLHVSKALRLATEKYQSTYVALMEDDFPVCGSKEWHTIQTVIYNANQQVPDHCGVFVGTGGSGLFLKPHIARLASELLLTYTDMPTDIIIQKCLMGELKECNQCSQTLVTSKTLLMYHIGYNTSTSRDRIYKKNEFQCGWRHPFNGDPSVITI</sequence>
<evidence type="ECO:0000256" key="1">
    <source>
        <dbReference type="SAM" id="Phobius"/>
    </source>
</evidence>
<keyword evidence="1" id="KW-0812">Transmembrane</keyword>
<accession>A0A8H7BUK5</accession>
<comment type="caution">
    <text evidence="2">The sequence shown here is derived from an EMBL/GenBank/DDBJ whole genome shotgun (WGS) entry which is preliminary data.</text>
</comment>
<feature type="transmembrane region" description="Helical" evidence="1">
    <location>
        <begin position="53"/>
        <end position="75"/>
    </location>
</feature>
<keyword evidence="3" id="KW-1185">Reference proteome</keyword>
<proteinExistence type="predicted"/>
<keyword evidence="1" id="KW-0472">Membrane</keyword>
<reference evidence="2" key="1">
    <citation type="submission" date="2020-01" db="EMBL/GenBank/DDBJ databases">
        <title>Genome Sequencing of Three Apophysomyces-Like Fungal Strains Confirms a Novel Fungal Genus in the Mucoromycota with divergent Burkholderia-like Endosymbiotic Bacteria.</title>
        <authorList>
            <person name="Stajich J.E."/>
            <person name="Macias A.M."/>
            <person name="Carter-House D."/>
            <person name="Lovett B."/>
            <person name="Kasson L.R."/>
            <person name="Berry K."/>
            <person name="Grigoriev I."/>
            <person name="Chang Y."/>
            <person name="Spatafora J."/>
            <person name="Kasson M.T."/>
        </authorList>
    </citation>
    <scope>NUCLEOTIDE SEQUENCE</scope>
    <source>
        <strain evidence="2">NRRL A-21654</strain>
    </source>
</reference>
<evidence type="ECO:0000313" key="2">
    <source>
        <dbReference type="EMBL" id="KAF7731015.1"/>
    </source>
</evidence>
<dbReference type="AlphaFoldDB" id="A0A8H7BUK5"/>
<dbReference type="Proteomes" id="UP000605846">
    <property type="component" value="Unassembled WGS sequence"/>
</dbReference>
<protein>
    <submittedName>
        <fullName evidence="2">Uncharacterized protein</fullName>
    </submittedName>
</protein>
<dbReference type="EMBL" id="JABAYA010000012">
    <property type="protein sequence ID" value="KAF7731015.1"/>
    <property type="molecule type" value="Genomic_DNA"/>
</dbReference>
<name>A0A8H7BUK5_9FUNG</name>